<dbReference type="OrthoDB" id="9805815at2"/>
<gene>
    <name evidence="5" type="ORF">ATN84_16145</name>
</gene>
<keyword evidence="6" id="KW-1185">Reference proteome</keyword>
<evidence type="ECO:0000313" key="6">
    <source>
        <dbReference type="Proteomes" id="UP000070107"/>
    </source>
</evidence>
<sequence>MNDIEQGGFPYDLLAADAGHSRRRIVSGALATAVFAMVPMSGWAQAAPAELPRTPHCDDDDAPTIATTEGPFFRPRSPMRRHLSGSELPGRPILIGGFVLDTRCGPLRNVLVDAWQANDDGEYDQRGFQLRGHQWTDDEGRWWFSTIVPAPYGPRTRHIHFKLQQRGGAVLTTQLFFPDEPLNQSDYQYDDKLLLTVSRDSDRLFGRFDFVL</sequence>
<dbReference type="PANTHER" id="PTHR33711">
    <property type="entry name" value="DIOXYGENASE, PUTATIVE (AFU_ORTHOLOGUE AFUA_2G02910)-RELATED"/>
    <property type="match status" value="1"/>
</dbReference>
<dbReference type="Proteomes" id="UP000070107">
    <property type="component" value="Unassembled WGS sequence"/>
</dbReference>
<keyword evidence="3" id="KW-0560">Oxidoreductase</keyword>
<keyword evidence="2" id="KW-0223">Dioxygenase</keyword>
<dbReference type="EMBL" id="LNTU01000034">
    <property type="protein sequence ID" value="KXF76403.1"/>
    <property type="molecule type" value="Genomic_DNA"/>
</dbReference>
<evidence type="ECO:0000313" key="5">
    <source>
        <dbReference type="EMBL" id="KXF76403.1"/>
    </source>
</evidence>
<dbReference type="PANTHER" id="PTHR33711:SF11">
    <property type="entry name" value="DIOXYGENASE"/>
    <property type="match status" value="1"/>
</dbReference>
<dbReference type="PROSITE" id="PS51318">
    <property type="entry name" value="TAT"/>
    <property type="match status" value="1"/>
</dbReference>
<comment type="caution">
    <text evidence="5">The sequence shown here is derived from an EMBL/GenBank/DDBJ whole genome shotgun (WGS) entry which is preliminary data.</text>
</comment>
<accession>A0A135HTC2</accession>
<protein>
    <recommendedName>
        <fullName evidence="4">Intradiol ring-cleavage dioxygenases domain-containing protein</fullName>
    </recommendedName>
</protein>
<dbReference type="SUPFAM" id="SSF49482">
    <property type="entry name" value="Aromatic compound dioxygenase"/>
    <property type="match status" value="1"/>
</dbReference>
<dbReference type="CDD" id="cd00421">
    <property type="entry name" value="intradiol_dioxygenase"/>
    <property type="match status" value="1"/>
</dbReference>
<evidence type="ECO:0000259" key="4">
    <source>
        <dbReference type="Pfam" id="PF00775"/>
    </source>
</evidence>
<dbReference type="Gene3D" id="2.60.130.10">
    <property type="entry name" value="Aromatic compound dioxygenase"/>
    <property type="match status" value="1"/>
</dbReference>
<dbReference type="InterPro" id="IPR006311">
    <property type="entry name" value="TAT_signal"/>
</dbReference>
<dbReference type="InterPro" id="IPR015889">
    <property type="entry name" value="Intradiol_dOase_core"/>
</dbReference>
<dbReference type="STRING" id="1494590.ATN84_16145"/>
<evidence type="ECO:0000256" key="2">
    <source>
        <dbReference type="ARBA" id="ARBA00022964"/>
    </source>
</evidence>
<reference evidence="5 6" key="1">
    <citation type="submission" date="2015-11" db="EMBL/GenBank/DDBJ databases">
        <title>Draft genome sequence of Paramesorhizobium deserti A-3-E, a strain highly resistant to diverse beta-lactam antibiotics.</title>
        <authorList>
            <person name="Lv R."/>
            <person name="Yang X."/>
            <person name="Fang N."/>
            <person name="Guo J."/>
            <person name="Luo X."/>
            <person name="Peng F."/>
            <person name="Yang R."/>
            <person name="Cui Y."/>
            <person name="Fang C."/>
            <person name="Song Y."/>
        </authorList>
    </citation>
    <scope>NUCLEOTIDE SEQUENCE [LARGE SCALE GENOMIC DNA]</scope>
    <source>
        <strain evidence="5 6">A-3-E</strain>
    </source>
</reference>
<dbReference type="GO" id="GO:0016702">
    <property type="term" value="F:oxidoreductase activity, acting on single donors with incorporation of molecular oxygen, incorporation of two atoms of oxygen"/>
    <property type="evidence" value="ECO:0007669"/>
    <property type="project" value="InterPro"/>
</dbReference>
<feature type="domain" description="Intradiol ring-cleavage dioxygenases" evidence="4">
    <location>
        <begin position="70"/>
        <end position="189"/>
    </location>
</feature>
<dbReference type="AlphaFoldDB" id="A0A135HTC2"/>
<dbReference type="GO" id="GO:0008199">
    <property type="term" value="F:ferric iron binding"/>
    <property type="evidence" value="ECO:0007669"/>
    <property type="project" value="InterPro"/>
</dbReference>
<proteinExistence type="inferred from homology"/>
<name>A0A135HTC2_9HYPH</name>
<dbReference type="InterPro" id="IPR000627">
    <property type="entry name" value="Intradiol_dOase_C"/>
</dbReference>
<evidence type="ECO:0000256" key="1">
    <source>
        <dbReference type="ARBA" id="ARBA00007825"/>
    </source>
</evidence>
<dbReference type="RefSeq" id="WP_068883424.1">
    <property type="nucleotide sequence ID" value="NZ_LNTU01000034.1"/>
</dbReference>
<dbReference type="InterPro" id="IPR050770">
    <property type="entry name" value="Intradiol_RC_Dioxygenase"/>
</dbReference>
<evidence type="ECO:0000256" key="3">
    <source>
        <dbReference type="ARBA" id="ARBA00023002"/>
    </source>
</evidence>
<dbReference type="Pfam" id="PF00775">
    <property type="entry name" value="Dioxygenase_C"/>
    <property type="match status" value="1"/>
</dbReference>
<organism evidence="5 6">
    <name type="scientific">Paramesorhizobium deserti</name>
    <dbReference type="NCBI Taxonomy" id="1494590"/>
    <lineage>
        <taxon>Bacteria</taxon>
        <taxon>Pseudomonadati</taxon>
        <taxon>Pseudomonadota</taxon>
        <taxon>Alphaproteobacteria</taxon>
        <taxon>Hyphomicrobiales</taxon>
        <taxon>Phyllobacteriaceae</taxon>
        <taxon>Paramesorhizobium</taxon>
    </lineage>
</organism>
<comment type="similarity">
    <text evidence="1">Belongs to the intradiol ring-cleavage dioxygenase family.</text>
</comment>